<dbReference type="GeneID" id="20661717"/>
<evidence type="ECO:0000313" key="2">
    <source>
        <dbReference type="Proteomes" id="UP000002640"/>
    </source>
</evidence>
<name>G5AED6_PHYSP</name>
<accession>G5AED6</accession>
<reference evidence="1 2" key="1">
    <citation type="journal article" date="2006" name="Science">
        <title>Phytophthora genome sequences uncover evolutionary origins and mechanisms of pathogenesis.</title>
        <authorList>
            <person name="Tyler B.M."/>
            <person name="Tripathy S."/>
            <person name="Zhang X."/>
            <person name="Dehal P."/>
            <person name="Jiang R.H."/>
            <person name="Aerts A."/>
            <person name="Arredondo F.D."/>
            <person name="Baxter L."/>
            <person name="Bensasson D."/>
            <person name="Beynon J.L."/>
            <person name="Chapman J."/>
            <person name="Damasceno C.M."/>
            <person name="Dorrance A.E."/>
            <person name="Dou D."/>
            <person name="Dickerman A.W."/>
            <person name="Dubchak I.L."/>
            <person name="Garbelotto M."/>
            <person name="Gijzen M."/>
            <person name="Gordon S.G."/>
            <person name="Govers F."/>
            <person name="Grunwald N.J."/>
            <person name="Huang W."/>
            <person name="Ivors K.L."/>
            <person name="Jones R.W."/>
            <person name="Kamoun S."/>
            <person name="Krampis K."/>
            <person name="Lamour K.H."/>
            <person name="Lee M.K."/>
            <person name="McDonald W.H."/>
            <person name="Medina M."/>
            <person name="Meijer H.J."/>
            <person name="Nordberg E.K."/>
            <person name="Maclean D.J."/>
            <person name="Ospina-Giraldo M.D."/>
            <person name="Morris P.F."/>
            <person name="Phuntumart V."/>
            <person name="Putnam N.H."/>
            <person name="Rash S."/>
            <person name="Rose J.K."/>
            <person name="Sakihama Y."/>
            <person name="Salamov A.A."/>
            <person name="Savidor A."/>
            <person name="Scheuring C.F."/>
            <person name="Smith B.M."/>
            <person name="Sobral B.W."/>
            <person name="Terry A."/>
            <person name="Torto-Alalibo T.A."/>
            <person name="Win J."/>
            <person name="Xu Z."/>
            <person name="Zhang H."/>
            <person name="Grigoriev I.V."/>
            <person name="Rokhsar D.S."/>
            <person name="Boore J.L."/>
        </authorList>
    </citation>
    <scope>NUCLEOTIDE SEQUENCE [LARGE SCALE GENOMIC DNA]</scope>
    <source>
        <strain evidence="1 2">P6497</strain>
    </source>
</reference>
<sequence length="102" mass="11631">MDLAKLQKVGPLENYKPEELMKEFDGEIMAEFVEKEMSAITAEDKATKVERLRLSVAFNFLLSVDGDSSEEARGGSTHSNVVRFESLVAHPDEVDWRIQEWK</sequence>
<dbReference type="SMR" id="G5AED6"/>
<protein>
    <submittedName>
        <fullName evidence="1">Uncharacterized protein</fullName>
    </submittedName>
</protein>
<gene>
    <name evidence="1" type="ORF">PHYSODRAFT_532270</name>
</gene>
<dbReference type="AlphaFoldDB" id="G5AED6"/>
<dbReference type="KEGG" id="psoj:PHYSODRAFT_532270"/>
<organism evidence="1 2">
    <name type="scientific">Phytophthora sojae (strain P6497)</name>
    <name type="common">Soybean stem and root rot agent</name>
    <name type="synonym">Phytophthora megasperma f. sp. glycines</name>
    <dbReference type="NCBI Taxonomy" id="1094619"/>
    <lineage>
        <taxon>Eukaryota</taxon>
        <taxon>Sar</taxon>
        <taxon>Stramenopiles</taxon>
        <taxon>Oomycota</taxon>
        <taxon>Peronosporomycetes</taxon>
        <taxon>Peronosporales</taxon>
        <taxon>Peronosporaceae</taxon>
        <taxon>Phytophthora</taxon>
    </lineage>
</organism>
<keyword evidence="2" id="KW-1185">Reference proteome</keyword>
<evidence type="ECO:0000313" key="1">
    <source>
        <dbReference type="EMBL" id="EGZ06538.1"/>
    </source>
</evidence>
<dbReference type="RefSeq" id="XP_009538435.1">
    <property type="nucleotide sequence ID" value="XM_009540140.1"/>
</dbReference>
<dbReference type="InParanoid" id="G5AED6"/>
<dbReference type="EMBL" id="JH159164">
    <property type="protein sequence ID" value="EGZ06538.1"/>
    <property type="molecule type" value="Genomic_DNA"/>
</dbReference>
<proteinExistence type="predicted"/>
<dbReference type="Proteomes" id="UP000002640">
    <property type="component" value="Unassembled WGS sequence"/>
</dbReference>